<accession>A0A0M8ZR46</accession>
<reference evidence="1 2" key="1">
    <citation type="submission" date="2015-07" db="EMBL/GenBank/DDBJ databases">
        <title>The genome of Melipona quadrifasciata.</title>
        <authorList>
            <person name="Pan H."/>
            <person name="Kapheim K."/>
        </authorList>
    </citation>
    <scope>NUCLEOTIDE SEQUENCE [LARGE SCALE GENOMIC DNA]</scope>
    <source>
        <strain evidence="1">0111107301</strain>
        <tissue evidence="1">Whole body</tissue>
    </source>
</reference>
<organism evidence="1 2">
    <name type="scientific">Melipona quadrifasciata</name>
    <dbReference type="NCBI Taxonomy" id="166423"/>
    <lineage>
        <taxon>Eukaryota</taxon>
        <taxon>Metazoa</taxon>
        <taxon>Ecdysozoa</taxon>
        <taxon>Arthropoda</taxon>
        <taxon>Hexapoda</taxon>
        <taxon>Insecta</taxon>
        <taxon>Pterygota</taxon>
        <taxon>Neoptera</taxon>
        <taxon>Endopterygota</taxon>
        <taxon>Hymenoptera</taxon>
        <taxon>Apocrita</taxon>
        <taxon>Aculeata</taxon>
        <taxon>Apoidea</taxon>
        <taxon>Anthophila</taxon>
        <taxon>Apidae</taxon>
        <taxon>Melipona</taxon>
    </lineage>
</organism>
<protein>
    <submittedName>
        <fullName evidence="1">Uncharacterized protein</fullName>
    </submittedName>
</protein>
<gene>
    <name evidence="1" type="ORF">WN51_07628</name>
</gene>
<dbReference type="EMBL" id="KQ435943">
    <property type="protein sequence ID" value="KOX68276.1"/>
    <property type="molecule type" value="Genomic_DNA"/>
</dbReference>
<evidence type="ECO:0000313" key="2">
    <source>
        <dbReference type="Proteomes" id="UP000053105"/>
    </source>
</evidence>
<name>A0A0M8ZR46_9HYME</name>
<evidence type="ECO:0000313" key="1">
    <source>
        <dbReference type="EMBL" id="KOX68276.1"/>
    </source>
</evidence>
<keyword evidence="2" id="KW-1185">Reference proteome</keyword>
<sequence length="490" mass="56227">MCTNGTTTHSLAAKVELMASSAAAKGSPWPRHAEYRKIRIKLKNCAQYEAVRGVPSTTSLIVGIGPLPVRGYNRPNSQSLVRGNMSPTTFKTENSKLTFRKLIMLNSKSTTNYKYVTVQKLRSFKHRYTCNDSLLFKKEKEQITRSKRPRYNLNTTFNAHRSHELKNPFPFVSPTTEIFQQSHAIDHKQKPIFRQSLTAVPKFSRSKQPKYRTAHQKQSTFIAFRQNRHGHGECSHWCDVLGKTTRSDGEEMEPRGVSLTLFSLHEMPGREKNERFSGREDVPISAKIDFQNQFFANVKGPSPGNFECNLLNIFWNVVKRNENIGLSSLLDVGFQLREILSLKVILVGPLQLGSVELFRTAREFKEHQLFSRKFVKMKDAIVSNNTPYILEPQGRVYRIGMHPKICTYLRHAPAKYRSYVDRDRVPRWKKGQCFIDSGEERYRVVELLEISRLFLAKVFEKENTGHTPCLDTSDSILEAVILPFGKPIVA</sequence>
<dbReference type="AlphaFoldDB" id="A0A0M8ZR46"/>
<proteinExistence type="predicted"/>
<dbReference type="Proteomes" id="UP000053105">
    <property type="component" value="Unassembled WGS sequence"/>
</dbReference>